<dbReference type="OrthoDB" id="286107at2759"/>
<dbReference type="Pfam" id="PF12777">
    <property type="entry name" value="MT"/>
    <property type="match status" value="1"/>
</dbReference>
<dbReference type="PANTHER" id="PTHR46532:SF4">
    <property type="entry name" value="AAA+ ATPASE DOMAIN-CONTAINING PROTEIN"/>
    <property type="match status" value="1"/>
</dbReference>
<dbReference type="FunFam" id="1.10.8.710:FF:000003">
    <property type="entry name" value="Dynein axonemal heavy chain 5"/>
    <property type="match status" value="1"/>
</dbReference>
<dbReference type="InterPro" id="IPR035706">
    <property type="entry name" value="AAA_9"/>
</dbReference>
<dbReference type="FunFam" id="1.20.140.100:FF:000003">
    <property type="entry name" value="Dynein, axonemal, heavy chain 5"/>
    <property type="match status" value="1"/>
</dbReference>
<keyword evidence="3" id="KW-0963">Cytoplasm</keyword>
<keyword evidence="12" id="KW-0206">Cytoskeleton</keyword>
<dbReference type="FunFam" id="3.20.180.20:FF:000001">
    <property type="entry name" value="Dynein axonemal heavy chain 5"/>
    <property type="match status" value="1"/>
</dbReference>
<dbReference type="FunFam" id="3.40.50.300:FF:002141">
    <property type="entry name" value="Dynein heavy chain"/>
    <property type="match status" value="1"/>
</dbReference>
<dbReference type="InterPro" id="IPR041658">
    <property type="entry name" value="AAA_lid_11"/>
</dbReference>
<dbReference type="EMBL" id="LUCM01003795">
    <property type="protein sequence ID" value="KAA0195295.1"/>
    <property type="molecule type" value="Genomic_DNA"/>
</dbReference>
<dbReference type="InterPro" id="IPR027417">
    <property type="entry name" value="P-loop_NTPase"/>
</dbReference>
<organism evidence="16 17">
    <name type="scientific">Fasciolopsis buskii</name>
    <dbReference type="NCBI Taxonomy" id="27845"/>
    <lineage>
        <taxon>Eukaryota</taxon>
        <taxon>Metazoa</taxon>
        <taxon>Spiralia</taxon>
        <taxon>Lophotrochozoa</taxon>
        <taxon>Platyhelminthes</taxon>
        <taxon>Trematoda</taxon>
        <taxon>Digenea</taxon>
        <taxon>Plagiorchiida</taxon>
        <taxon>Echinostomata</taxon>
        <taxon>Echinostomatoidea</taxon>
        <taxon>Fasciolidae</taxon>
        <taxon>Fasciolopsis</taxon>
    </lineage>
</organism>
<evidence type="ECO:0000256" key="7">
    <source>
        <dbReference type="ARBA" id="ARBA00022840"/>
    </source>
</evidence>
<evidence type="ECO:0000313" key="17">
    <source>
        <dbReference type="Proteomes" id="UP000728185"/>
    </source>
</evidence>
<evidence type="ECO:0000256" key="10">
    <source>
        <dbReference type="ARBA" id="ARBA00023069"/>
    </source>
</evidence>
<dbReference type="FunFam" id="3.10.490.20:FF:000010">
    <property type="entry name" value="Dynein heavy chain, putative"/>
    <property type="match status" value="1"/>
</dbReference>
<dbReference type="Gene3D" id="3.40.50.300">
    <property type="entry name" value="P-loop containing nucleotide triphosphate hydrolases"/>
    <property type="match status" value="5"/>
</dbReference>
<dbReference type="InterPro" id="IPR003593">
    <property type="entry name" value="AAA+_ATPase"/>
</dbReference>
<dbReference type="InterPro" id="IPR041466">
    <property type="entry name" value="Dynein_AAA5_ext"/>
</dbReference>
<dbReference type="Pfam" id="PF17852">
    <property type="entry name" value="Dynein_AAA_lid"/>
    <property type="match status" value="1"/>
</dbReference>
<dbReference type="FunFam" id="3.40.50.300:FF:000049">
    <property type="entry name" value="Dynein, axonemal, heavy chain 5"/>
    <property type="match status" value="1"/>
</dbReference>
<dbReference type="Pfam" id="PF18199">
    <property type="entry name" value="Dynein_C"/>
    <property type="match status" value="1"/>
</dbReference>
<dbReference type="Pfam" id="PF18198">
    <property type="entry name" value="AAA_lid_11"/>
    <property type="match status" value="1"/>
</dbReference>
<evidence type="ECO:0000256" key="6">
    <source>
        <dbReference type="ARBA" id="ARBA00022741"/>
    </source>
</evidence>
<dbReference type="InterPro" id="IPR024317">
    <property type="entry name" value="Dynein_heavy_chain_D4_dom"/>
</dbReference>
<dbReference type="Pfam" id="PF12775">
    <property type="entry name" value="AAA_7"/>
    <property type="match status" value="1"/>
</dbReference>
<dbReference type="Gene3D" id="1.20.1270.280">
    <property type="match status" value="1"/>
</dbReference>
<evidence type="ECO:0000256" key="13">
    <source>
        <dbReference type="ARBA" id="ARBA00023273"/>
    </source>
</evidence>
<evidence type="ECO:0000256" key="9">
    <source>
        <dbReference type="ARBA" id="ARBA00023054"/>
    </source>
</evidence>
<evidence type="ECO:0000256" key="3">
    <source>
        <dbReference type="ARBA" id="ARBA00022490"/>
    </source>
</evidence>
<dbReference type="Gene3D" id="3.10.490.20">
    <property type="match status" value="1"/>
</dbReference>
<name>A0A8E0S3P6_9TREM</name>
<dbReference type="GO" id="GO:0097729">
    <property type="term" value="C:9+2 motile cilium"/>
    <property type="evidence" value="ECO:0007669"/>
    <property type="project" value="UniProtKB-ARBA"/>
</dbReference>
<dbReference type="Gene3D" id="1.20.920.30">
    <property type="match status" value="1"/>
</dbReference>
<comment type="similarity">
    <text evidence="2">Belongs to the dynein heavy chain family.</text>
</comment>
<dbReference type="Pfam" id="PF03028">
    <property type="entry name" value="Dynein_heavy"/>
    <property type="match status" value="1"/>
</dbReference>
<dbReference type="InterPro" id="IPR042222">
    <property type="entry name" value="Dynein_2_N"/>
</dbReference>
<dbReference type="Gene3D" id="1.20.920.20">
    <property type="match status" value="1"/>
</dbReference>
<evidence type="ECO:0000256" key="14">
    <source>
        <dbReference type="SAM" id="Coils"/>
    </source>
</evidence>
<keyword evidence="4" id="KW-0493">Microtubule</keyword>
<dbReference type="InterPro" id="IPR042219">
    <property type="entry name" value="AAA_lid_11_sf"/>
</dbReference>
<keyword evidence="6" id="KW-0547">Nucleotide-binding</keyword>
<feature type="coiled-coil region" evidence="14">
    <location>
        <begin position="3555"/>
        <end position="3582"/>
    </location>
</feature>
<gene>
    <name evidence="16" type="ORF">FBUS_02306</name>
</gene>
<dbReference type="InterPro" id="IPR041589">
    <property type="entry name" value="DNAH3_AAA_lid_1"/>
</dbReference>
<dbReference type="FunFam" id="1.20.920.30:FF:000004">
    <property type="entry name" value="Dynein axonemal heavy chain 5"/>
    <property type="match status" value="1"/>
</dbReference>
<proteinExistence type="inferred from homology"/>
<dbReference type="Gene3D" id="1.10.8.1220">
    <property type="match status" value="1"/>
</dbReference>
<dbReference type="GO" id="GO:0005524">
    <property type="term" value="F:ATP binding"/>
    <property type="evidence" value="ECO:0007669"/>
    <property type="project" value="UniProtKB-KW"/>
</dbReference>
<feature type="domain" description="AAA+ ATPase" evidence="15">
    <location>
        <begin position="2403"/>
        <end position="2551"/>
    </location>
</feature>
<dbReference type="Gene3D" id="6.10.140.1060">
    <property type="match status" value="1"/>
</dbReference>
<evidence type="ECO:0000256" key="4">
    <source>
        <dbReference type="ARBA" id="ARBA00022701"/>
    </source>
</evidence>
<dbReference type="InterPro" id="IPR042228">
    <property type="entry name" value="Dynein_linker_3"/>
</dbReference>
<keyword evidence="5" id="KW-0677">Repeat</keyword>
<comment type="caution">
    <text evidence="16">The sequence shown here is derived from an EMBL/GenBank/DDBJ whole genome shotgun (WGS) entry which is preliminary data.</text>
</comment>
<dbReference type="InterPro" id="IPR004273">
    <property type="entry name" value="Dynein_heavy_D6_P-loop"/>
</dbReference>
<evidence type="ECO:0000256" key="8">
    <source>
        <dbReference type="ARBA" id="ARBA00023017"/>
    </source>
</evidence>
<keyword evidence="13" id="KW-0966">Cell projection</keyword>
<dbReference type="SMART" id="SM00382">
    <property type="entry name" value="AAA"/>
    <property type="match status" value="3"/>
</dbReference>
<dbReference type="FunFam" id="1.10.8.720:FF:000004">
    <property type="entry name" value="Dynein heavy chain 5, axonemal"/>
    <property type="match status" value="1"/>
</dbReference>
<dbReference type="InterPro" id="IPR013602">
    <property type="entry name" value="Dynein_heavy_linker"/>
</dbReference>
<dbReference type="FunFam" id="1.20.920.20:FF:000004">
    <property type="entry name" value="Dynein axonemal heavy chain 5"/>
    <property type="match status" value="1"/>
</dbReference>
<evidence type="ECO:0000256" key="1">
    <source>
        <dbReference type="ARBA" id="ARBA00004430"/>
    </source>
</evidence>
<dbReference type="PANTHER" id="PTHR46532">
    <property type="entry name" value="MALE FERTILITY FACTOR KL5"/>
    <property type="match status" value="1"/>
</dbReference>
<dbReference type="FunFam" id="3.40.50.300:FF:000543">
    <property type="entry name" value="Dynein axonemal heavy chain 5"/>
    <property type="match status" value="1"/>
</dbReference>
<keyword evidence="11" id="KW-0505">Motor protein</keyword>
<dbReference type="FunFam" id="1.10.8.1220:FF:000001">
    <property type="entry name" value="Dynein axonemal heavy chain 5"/>
    <property type="match status" value="1"/>
</dbReference>
<comment type="subcellular location">
    <subcellularLocation>
        <location evidence="1">Cytoplasm</location>
        <location evidence="1">Cytoskeleton</location>
        <location evidence="1">Cilium axoneme</location>
    </subcellularLocation>
</comment>
<dbReference type="Gene3D" id="1.10.8.720">
    <property type="entry name" value="Region D6 of dynein motor"/>
    <property type="match status" value="1"/>
</dbReference>
<dbReference type="InterPro" id="IPR024743">
    <property type="entry name" value="Dynein_HC_stalk"/>
</dbReference>
<dbReference type="Pfam" id="PF08393">
    <property type="entry name" value="DHC_N2"/>
    <property type="match status" value="1"/>
</dbReference>
<dbReference type="FunFam" id="3.40.50.300:FF:000320">
    <property type="entry name" value="Dynein, axonemal, heavy chain 5"/>
    <property type="match status" value="1"/>
</dbReference>
<keyword evidence="10" id="KW-0969">Cilium</keyword>
<dbReference type="Gene3D" id="1.10.8.710">
    <property type="match status" value="1"/>
</dbReference>
<dbReference type="FunFam" id="1.20.1270.280:FF:000002">
    <property type="entry name" value="Dynein heavy chain 5, axonemal"/>
    <property type="match status" value="1"/>
</dbReference>
<dbReference type="InterPro" id="IPR035699">
    <property type="entry name" value="AAA_6"/>
</dbReference>
<dbReference type="Gene3D" id="1.10.472.130">
    <property type="match status" value="1"/>
</dbReference>
<dbReference type="FunFam" id="3.40.50.300:FF:000044">
    <property type="entry name" value="Dynein heavy chain 5, axonemal"/>
    <property type="match status" value="1"/>
</dbReference>
<feature type="domain" description="AAA+ ATPase" evidence="15">
    <location>
        <begin position="1799"/>
        <end position="1936"/>
    </location>
</feature>
<keyword evidence="17" id="KW-1185">Reference proteome</keyword>
<feature type="domain" description="AAA+ ATPase" evidence="15">
    <location>
        <begin position="2079"/>
        <end position="2208"/>
    </location>
</feature>
<feature type="coiled-coil region" evidence="14">
    <location>
        <begin position="3026"/>
        <end position="3116"/>
    </location>
</feature>
<dbReference type="Gene3D" id="1.20.140.100">
    <property type="entry name" value="Dynein heavy chain, N-terminal domain 2"/>
    <property type="match status" value="1"/>
</dbReference>
<keyword evidence="7" id="KW-0067">ATP-binding</keyword>
<dbReference type="FunFam" id="3.40.50.300:FF:001221">
    <property type="entry name" value="Axonemal dynein heavy chain 8"/>
    <property type="match status" value="1"/>
</dbReference>
<evidence type="ECO:0000313" key="16">
    <source>
        <dbReference type="EMBL" id="KAA0195295.1"/>
    </source>
</evidence>
<dbReference type="GO" id="GO:0051959">
    <property type="term" value="F:dynein light intermediate chain binding"/>
    <property type="evidence" value="ECO:0007669"/>
    <property type="project" value="InterPro"/>
</dbReference>
<dbReference type="Pfam" id="PF12780">
    <property type="entry name" value="AAA_8"/>
    <property type="match status" value="1"/>
</dbReference>
<dbReference type="InterPro" id="IPR043157">
    <property type="entry name" value="Dynein_AAA1S"/>
</dbReference>
<evidence type="ECO:0000256" key="11">
    <source>
        <dbReference type="ARBA" id="ARBA00023175"/>
    </source>
</evidence>
<dbReference type="GO" id="GO:0007018">
    <property type="term" value="P:microtubule-based movement"/>
    <property type="evidence" value="ECO:0007669"/>
    <property type="project" value="InterPro"/>
</dbReference>
<accession>A0A8E0S3P6</accession>
<feature type="coiled-coil region" evidence="14">
    <location>
        <begin position="3249"/>
        <end position="3304"/>
    </location>
</feature>
<dbReference type="Gene3D" id="1.10.287.2620">
    <property type="match status" value="1"/>
</dbReference>
<evidence type="ECO:0000256" key="2">
    <source>
        <dbReference type="ARBA" id="ARBA00008887"/>
    </source>
</evidence>
<dbReference type="Gene3D" id="3.20.180.20">
    <property type="entry name" value="Dynein heavy chain, N-terminal domain 2"/>
    <property type="match status" value="1"/>
</dbReference>
<dbReference type="SUPFAM" id="SSF52540">
    <property type="entry name" value="P-loop containing nucleoside triphosphate hydrolases"/>
    <property type="match status" value="4"/>
</dbReference>
<dbReference type="GO" id="GO:0008569">
    <property type="term" value="F:minus-end-directed microtubule motor activity"/>
    <property type="evidence" value="ECO:0007669"/>
    <property type="project" value="InterPro"/>
</dbReference>
<dbReference type="Proteomes" id="UP000728185">
    <property type="component" value="Unassembled WGS sequence"/>
</dbReference>
<feature type="coiled-coil region" evidence="14">
    <location>
        <begin position="123"/>
        <end position="150"/>
    </location>
</feature>
<dbReference type="InterPro" id="IPR043160">
    <property type="entry name" value="Dynein_C_barrel"/>
</dbReference>
<evidence type="ECO:0000256" key="12">
    <source>
        <dbReference type="ARBA" id="ARBA00023212"/>
    </source>
</evidence>
<keyword evidence="9 14" id="KW-0175">Coiled coil</keyword>
<dbReference type="Pfam" id="PF12781">
    <property type="entry name" value="AAA_9"/>
    <property type="match status" value="1"/>
</dbReference>
<dbReference type="Pfam" id="PF17857">
    <property type="entry name" value="AAA_lid_1"/>
    <property type="match status" value="1"/>
</dbReference>
<protein>
    <submittedName>
        <fullName evidence="16">Dynein heavy chain 8 axonemal</fullName>
    </submittedName>
</protein>
<dbReference type="GO" id="GO:0005858">
    <property type="term" value="C:axonemal dynein complex"/>
    <property type="evidence" value="ECO:0007669"/>
    <property type="project" value="TreeGrafter"/>
</dbReference>
<evidence type="ECO:0000256" key="5">
    <source>
        <dbReference type="ARBA" id="ARBA00022737"/>
    </source>
</evidence>
<reference evidence="16" key="1">
    <citation type="submission" date="2019-05" db="EMBL/GenBank/DDBJ databases">
        <title>Annotation for the trematode Fasciolopsis buski.</title>
        <authorList>
            <person name="Choi Y.-J."/>
        </authorList>
    </citation>
    <scope>NUCLEOTIDE SEQUENCE</scope>
    <source>
        <strain evidence="16">HT</strain>
        <tissue evidence="16">Whole worm</tissue>
    </source>
</reference>
<evidence type="ECO:0000259" key="15">
    <source>
        <dbReference type="SMART" id="SM00382"/>
    </source>
</evidence>
<keyword evidence="8" id="KW-0243">Dynein</keyword>
<dbReference type="Pfam" id="PF12774">
    <property type="entry name" value="AAA_6"/>
    <property type="match status" value="1"/>
</dbReference>
<dbReference type="Gene3D" id="1.20.58.1120">
    <property type="match status" value="1"/>
</dbReference>
<dbReference type="GO" id="GO:0045505">
    <property type="term" value="F:dynein intermediate chain binding"/>
    <property type="evidence" value="ECO:0007669"/>
    <property type="project" value="InterPro"/>
</dbReference>
<dbReference type="GO" id="GO:0005874">
    <property type="term" value="C:microtubule"/>
    <property type="evidence" value="ECO:0007669"/>
    <property type="project" value="UniProtKB-KW"/>
</dbReference>
<dbReference type="Pfam" id="PF08385">
    <property type="entry name" value="DHC_N1"/>
    <property type="match status" value="1"/>
</dbReference>
<sequence>MCYIFLRMTDKALTVANIASEVVFQQLDASGGNMVQSLANYFEKLIIPLLENNEDWGTLGKIGQSADVEEFFVVVKRYLDALNSARENMEDKIDLSTEEEGSLVMQLANPNELPNIVNSFESMERLNRLVQKWGNEIEKLLNQSEQIRRESDDIGPSVELAYWRGRMIRFANLIDEMRTPPVQAVIMALQYARARIIKYWRQLDNRITEAANEAKDNVKYLSTLDNFLGSFSNATPSKLGQQIPVILNAIRMIYCISHHYNTSERVTSLFVKITNQLIVACRHYVSHGVTRIWDLPRSVLSDRIHECVQLNQDYQDHFHRVRKKLMENPSGKQFDFSETYIFGKFDIYCTHLKKLLHTLDLMDRFSAINDLKLEGVDSIVSRYKTLCDNLKKHSFDGAEQMKKDFAKELDGFKSQFEVIEQQLNDFLENWFTQPASVDRRLCILNKFRKLDFCQIDLDSKYAIVLRAFATELNGIGHLYEQQKSDPPIARNMTPIAGKIYWSRHLFHQINSPMQQFKQSCPDVLLTSDGQKCVKQFNKIASVLVHYELIHHQAWCRAMEEGLVGLSASLLIRRSQDEKLMVNFDVEIWQMSCEARYMCALALPIPPVAERLLVQEQMLRERYTRLKELITEVEQCETGIPTLLVPLFKTFTERVQHAISPGLSILTWSTTNVDEYIQKVRNEVDALRLMTKRASDILQCRIDEVLDEMAHTSLCDPPENEQVTLQAFLKITENTVSKATVHLASKSNTVERALNELIDLIKSHMNPNQAARLTAEEGYECLHHEKRRGRCFECQPCQFFTFLGAYAQRNTEALILSTRRTLEAIKSRMQLTAMKYKRDWSGAEEKPKVPLLQVSLNLVIPNVVMQPSFEEIQTGMQKAINLILRTSEGIKAWDHMILSQTQHQKELDRIAEQQGDETKRAQNAAVSVIKSLHRQISEHKDVIKVVLQLNNILNGVKEEVNAFLQSRSKYSDLWSTDPQASVTEFMKTKPTLSEINAQMKYYLELERSIRELQSTERVGPLMFITNDLKEGLIRECGTWRRAYGQALNQCRAQEMTKILELFDNLSKRLSRPIKDLDDVRGQMVALTELREAEIEIDMTIGPIEESYALLNRYELYFNDGNAERVDALSYGFSKLRALSREVQDHLLAIQPKFKLELVDGVQTFRQDVIDFVKDYDTSGPMELGVAPREASDRLCVFQTRFDEIYRKFITYSGGEELFGLPVTDYPDLQRIRKQLSLLQKLYQLYNSVLDTVNGYYDLAWADVDIDSINQQLLDFQNRCRKLPKALKEWKAFEELSKTIDDFNETCPLLEMMANKAMQLRHWERMEALTGHKFDVESDNFMLRNIMEAPLLKYKEDIEDICVSAVKERDIEAKLKSVINDWSVQNLQFSSFKSRGELLLKGDSITEVISMMEDSLMVLGSLLSNRYNAPFKPKIQEWVQKLTSTTEIIENWLVVQNLWIYLEAVFVGGDIAKQLPQEAKRFSNIDKSWQRIMQRAHEIPNVVACCTGDDTMSQMLPHLLEQLELCQKSLTGYLEKKRLVFPRFFFVSDPALLEILGQASDSHTIQAHLLNVFDNTKTVTFDAKVYDKILAINSQEGESITLESPVMAQGNVEVWLGDLLRVSRQSLHAVIRSAFFAINDSQFNLLDFENSYPAQVGLLGIQLLWTRDAQEALRQAKSDKRIMAKTNAFFLDILNELIGVTTQELSKIDRVKFETLITIHVHQRDIFNDLVTMKVKSPKDFEWLKQSRFYFVEESDQCLVSITDVDFIYQNEFLGCTDRLVITPLTDRCYITLAQALGMSLGGAPAGPAGTGKTETTKDMGRCLGKYVVVFNCSDQMDYRGLGRIYKGLAQSGSWGCFDEFNRIELPVLSVAAQQIAIVLSCKKERKPQFIFTDGDTVEMDPEFGIFLTMNPGYAGRQELPENLKINFRTVAMMVPDRAIIMRVKLAACGFLNNVDLSKKFFTLYKLCEEQLSKQVHYDFGLRNILSVLRTLGASKRAAPQDSETMIVMRGLRDMNLSKLVDEDEPLFMSLILDLFPGINLEKKGYPNVEASLERQVDQLGLVYHPPWVLKCIQLYETLRVRHGVMTLGPSGAGKTKCINALMKTLTEIAEPHREMRMNPKAITAPQMFGRLDVATNDWTDGIFSTLWRRTHKVKKGEHIWLILDGPVDAIWIENLNSVLDDNKTLTLANGDRIPMAPTAKILFEVHNIDNASPATVSRNGMIFMSSSVMTWEPILKGWLRTRSPTVHEMIYETFDGFFGDAYRFVSQNLEPKMEALQCNYIQQAIDILEGLLMNQEEKEIKRVQMERLITFAAMWSLGALLELDDRLKLQQFLKQNGHLPLPPCTADDTIFEYTVDERGEWVHWETRVPSYVYPTDHTPDYTSILVPNVDNTRTDFLLDTIAKQCKPVMLIGEQGTAKTVIVKGYCGKYDAETHAFKSLNFSSATTPNMFQRTIESYVDKRMGSTYGPAAGKKMTVFIDDINMPTINEWGDQITNEITRQLIEMSGFYSLDKPGDFTTIVDVQLMAAMIHPGGGRNDIPQRLKRQFCVFNCTLPSNASVDKVFGILGLGHFCSARGFQTSVINTVHKLIPATRKVWQRVKVKMLPTPAKFHYVFNLRDVSRIWQGMLNTTSEVIRSPSVLLQLWQHECTRVIADRFTEQSDRDWFAKLVQQIGTEECGDAAHGSAWTDPYFVDFLRDAAEATGDEPEDVDLEAPKVYEPIQSFDQLNERLKMFMQTYNETVRGSKLDLVFFKDAMTHLVKISRIIRTPKGHALLVGVGGSGKQSLTRLASFIAGYSTFQITLSRSYNTNNLTEDLKALYRTAGQRGSGVTFLFTDNEIKDEAFLEYLNNMLSSGEIANLFARDEMDEILQELAAPMKREFPRRPITNESLNDYYLSRVVKNLHIVLCFSPVGQKFRNRSLKFPGLISGCTMDWFQRWPKDALIAVSNHFLSKFDIVCTPKVKEAVVNTMGVFQDLVAESCTEYFQRFRRQTHVTPKSYLSFIGGYMEIYLSKRKEIGLMAERMNTGLKKLVEAAESVNELSKQLVEKEKELAVANKKSEEVLAQVTIQATAAQKVKAQVQVVKDKAQGLVDQISVDKANAEEKLEAAKPALQEAEAALETIKPAHISTVRKLGRPPHLIMRIMDCVLLLFQKRLDPVTADPERPCPKPSWGEALKLMGGANFLSGLLNFPKDSINAETVELMEPYFEMDDFNMEQAKRVCGDVAGLCSWTKAMSSFYAVNKEVLPLKAMLAVQENRLAGAMQELAVAQAQLDEKQRELDIVQAEYDSAMAEKQRLLDDAEACRRKMSNATALISGLAGERSRWTEASQQFSEQINRLVGDVLLATGFLSYTGPFNQDFRNLLARLWRKELEQNNIPFSEDLNYITMLVDNATLSEWSVQGLPTDELSVQNGLIVTRATRYPLLIDPQGQGKAWIKKKEAANELQITSLNHKYFRTHLEDSLSLGRPLLIEDIGEELDPVLDNVLEKNFIKSGSTFKVKVGDKECDLMKGFCLYITSKLPNPCYTPEVYAKTSVIDFTVTMKGLEDQLLGLVILTEKRELETERTKLMEEVAANRRKMKELEDNLLYRLTTTEGSLVEDESLIEMLSVTKTTSEGVREKLNVAAETELMINSAREEYRPVAARGSLLYFLVVEMSMVNVMYQTSLRQFLGLFDLSMARSTKSPVTQKRIANIIDYLTFTVYCYTARGFYEVDKFTFTMLLTLKIAMHLGDVKKDEFQIMIKGGAALDLNAVAPKPKKWIQDMTWLNLVELSKLPQFSQLPNQVAANDRGWKNWFDTDAPEESAIPDGYEKLDTFHRLLLVRSWCPDRFIPMAKRYIAEAMGVNYADGVITNLEEMLDESNPNTPMICFLSMGSDPTENIERLAKKLGLKCGAISMGQGQEVHARRLLSSSMADGRWVLLQNCHLGLNFMDEFLETVSTAENCHESFRCWLTTEGNPNFPINLLQSSIKFTYDPPMGIRAGLRRTYALLTQDQLDISNLPQWKPMLYGVAFLHTTVQERRKFGPIGWNIPYEFNQADFTSTVQFVQNHLDEIDVKKGISWPTVRYMIGEVQYGGRVTDDYDKRLLNTYAKVWFSEAMFNEAFVFYRGYNIPRCRTLDEYQASIDTLPFVDSPECFGLHSNADITYSTNTANSMLTTIVNIQPKDSGGGGGETRESVVYRMANDILDKAPADYNPFEVKERLIKMDHLKPLHIFLKQEIDRMQRVITSVRTTLTDLKLAIDGTIIMSENLRDALDNIFDARIPNAWRKISWESATLGFWFTDLLDRNAQFSSWLFEGRPVSYWMTGFFNPQGFLTAMRQEVARANKYALDDVALTNEVTKMMREDVLRGPNEGVYIHGLSLDGAGWDRKQARLMEPPPKLLYTLLPVVHVSAFSISVGEKTKPGQYYSCPVYKKPKRTDLNYIFPLMLRSASDPDHWILRGVALLCDVK</sequence>
<dbReference type="InterPro" id="IPR026983">
    <property type="entry name" value="DHC"/>
</dbReference>
<dbReference type="FunFam" id="1.20.58.1120:FF:000004">
    <property type="entry name" value="Dynein axonemal heavy chain 5"/>
    <property type="match status" value="1"/>
</dbReference>
<dbReference type="InterPro" id="IPR041228">
    <property type="entry name" value="Dynein_C"/>
</dbReference>
<dbReference type="FunFam" id="1.10.287.2620:FF:000003">
    <property type="entry name" value="Dynein, axonemal, heavy chain 5"/>
    <property type="match status" value="1"/>
</dbReference>
<dbReference type="InterPro" id="IPR013594">
    <property type="entry name" value="Dynein_heavy_tail"/>
</dbReference>